<name>A0AAD4L4M1_9EURO</name>
<feature type="compositionally biased region" description="Basic and acidic residues" evidence="1">
    <location>
        <begin position="83"/>
        <end position="98"/>
    </location>
</feature>
<proteinExistence type="predicted"/>
<dbReference type="EMBL" id="JAJTJA010000002">
    <property type="protein sequence ID" value="KAH8703482.1"/>
    <property type="molecule type" value="Genomic_DNA"/>
</dbReference>
<feature type="compositionally biased region" description="Gly residues" evidence="1">
    <location>
        <begin position="124"/>
        <end position="134"/>
    </location>
</feature>
<feature type="compositionally biased region" description="Polar residues" evidence="1">
    <location>
        <begin position="54"/>
        <end position="77"/>
    </location>
</feature>
<comment type="caution">
    <text evidence="2">The sequence shown here is derived from an EMBL/GenBank/DDBJ whole genome shotgun (WGS) entry which is preliminary data.</text>
</comment>
<evidence type="ECO:0000313" key="2">
    <source>
        <dbReference type="EMBL" id="KAH8703482.1"/>
    </source>
</evidence>
<reference evidence="2" key="1">
    <citation type="submission" date="2021-12" db="EMBL/GenBank/DDBJ databases">
        <title>Convergent genome expansion in fungi linked to evolution of root-endophyte symbiosis.</title>
        <authorList>
            <consortium name="DOE Joint Genome Institute"/>
            <person name="Ke Y.-H."/>
            <person name="Bonito G."/>
            <person name="Liao H.-L."/>
            <person name="Looney B."/>
            <person name="Rojas-Flechas A."/>
            <person name="Nash J."/>
            <person name="Hameed K."/>
            <person name="Schadt C."/>
            <person name="Martin F."/>
            <person name="Crous P.W."/>
            <person name="Miettinen O."/>
            <person name="Magnuson J.K."/>
            <person name="Labbe J."/>
            <person name="Jacobson D."/>
            <person name="Doktycz M.J."/>
            <person name="Veneault-Fourrey C."/>
            <person name="Kuo A."/>
            <person name="Mondo S."/>
            <person name="Calhoun S."/>
            <person name="Riley R."/>
            <person name="Ohm R."/>
            <person name="LaButti K."/>
            <person name="Andreopoulos B."/>
            <person name="Pangilinan J."/>
            <person name="Nolan M."/>
            <person name="Tritt A."/>
            <person name="Clum A."/>
            <person name="Lipzen A."/>
            <person name="Daum C."/>
            <person name="Barry K."/>
            <person name="Grigoriev I.V."/>
            <person name="Vilgalys R."/>
        </authorList>
    </citation>
    <scope>NUCLEOTIDE SEQUENCE</scope>
    <source>
        <strain evidence="2">PMI_201</strain>
    </source>
</reference>
<feature type="compositionally biased region" description="Low complexity" evidence="1">
    <location>
        <begin position="135"/>
        <end position="147"/>
    </location>
</feature>
<feature type="compositionally biased region" description="Gly residues" evidence="1">
    <location>
        <begin position="1"/>
        <end position="10"/>
    </location>
</feature>
<dbReference type="PANTHER" id="PTHR39606:SF1">
    <property type="entry name" value="CELL SURFACE PROTEIN"/>
    <property type="match status" value="1"/>
</dbReference>
<gene>
    <name evidence="2" type="ORF">BGW36DRAFT_87344</name>
</gene>
<protein>
    <submittedName>
        <fullName evidence="2">Uncharacterized protein</fullName>
    </submittedName>
</protein>
<sequence>MSNPVSGGGPNIPNPSRYDTRSARRTAASHQSDIANQLDPRADSYLDNRAQYPPGTTTQGNVQAGATTLAANPQANNLGPYESDLKSTLDPRVNRKTGEMGTRSQGLGASQEPVLGRSNAERGAIGGGPVGGASTGSPAAPTAAASSDYPHERSMYNPASGSGFTPEREKRDAGTNPNYQAPTTTAGTAPNHVRTDTSGTLPGPTSEKDAKKGQSDKGIKGAIAGIHGAGESIRGTVGAAIDRAFNDQEGVAKNQAIAREGEWEVKAGRFANSTKQREGFKSDRQ</sequence>
<feature type="region of interest" description="Disordered" evidence="1">
    <location>
        <begin position="1"/>
        <end position="219"/>
    </location>
</feature>
<feature type="compositionally biased region" description="Polar residues" evidence="1">
    <location>
        <begin position="175"/>
        <end position="188"/>
    </location>
</feature>
<organism evidence="2 3">
    <name type="scientific">Talaromyces proteolyticus</name>
    <dbReference type="NCBI Taxonomy" id="1131652"/>
    <lineage>
        <taxon>Eukaryota</taxon>
        <taxon>Fungi</taxon>
        <taxon>Dikarya</taxon>
        <taxon>Ascomycota</taxon>
        <taxon>Pezizomycotina</taxon>
        <taxon>Eurotiomycetes</taxon>
        <taxon>Eurotiomycetidae</taxon>
        <taxon>Eurotiales</taxon>
        <taxon>Trichocomaceae</taxon>
        <taxon>Talaromyces</taxon>
        <taxon>Talaromyces sect. Bacilispori</taxon>
    </lineage>
</organism>
<dbReference type="PANTHER" id="PTHR39606">
    <property type="entry name" value="SURFACE PROTEIN, PUTATIVE-RELATED"/>
    <property type="match status" value="1"/>
</dbReference>
<feature type="compositionally biased region" description="Basic and acidic residues" evidence="1">
    <location>
        <begin position="206"/>
        <end position="219"/>
    </location>
</feature>
<dbReference type="RefSeq" id="XP_046076500.1">
    <property type="nucleotide sequence ID" value="XM_046222660.1"/>
</dbReference>
<keyword evidence="3" id="KW-1185">Reference proteome</keyword>
<dbReference type="AlphaFoldDB" id="A0AAD4L4M1"/>
<evidence type="ECO:0000256" key="1">
    <source>
        <dbReference type="SAM" id="MobiDB-lite"/>
    </source>
</evidence>
<evidence type="ECO:0000313" key="3">
    <source>
        <dbReference type="Proteomes" id="UP001201262"/>
    </source>
</evidence>
<dbReference type="Proteomes" id="UP001201262">
    <property type="component" value="Unassembled WGS sequence"/>
</dbReference>
<dbReference type="GeneID" id="70252946"/>
<accession>A0AAD4L4M1</accession>